<comment type="caution">
    <text evidence="3">The sequence shown here is derived from an EMBL/GenBank/DDBJ whole genome shotgun (WGS) entry which is preliminary data.</text>
</comment>
<dbReference type="Pfam" id="PF15902">
    <property type="entry name" value="Sortilin-Vps10"/>
    <property type="match status" value="2"/>
</dbReference>
<dbReference type="GO" id="GO:0016787">
    <property type="term" value="F:hydrolase activity"/>
    <property type="evidence" value="ECO:0007669"/>
    <property type="project" value="UniProtKB-KW"/>
</dbReference>
<dbReference type="InterPro" id="IPR015943">
    <property type="entry name" value="WD40/YVTN_repeat-like_dom_sf"/>
</dbReference>
<evidence type="ECO:0000313" key="4">
    <source>
        <dbReference type="Proteomes" id="UP001549799"/>
    </source>
</evidence>
<evidence type="ECO:0000259" key="2">
    <source>
        <dbReference type="Pfam" id="PF15902"/>
    </source>
</evidence>
<evidence type="ECO:0000256" key="1">
    <source>
        <dbReference type="ARBA" id="ARBA00022737"/>
    </source>
</evidence>
<sequence length="1044" mass="116388">MKTFLSRIGMLLLVFFLLPLSTTAQKKKKSSSSDTQYQEELYSSLEYRLIGPFRGGRSAAVTGVPGEPNLFYFGAAGGGVWKTENGGREWENISDGFFGGSIGAIEVAKSDPNVIYVGGGEKTLRGNVSSGYGIWKSEDAGKTWVSAGLKDSRHVPRIRIHPTNADVVYAAVLGNIYKPTQERGVFKSTDGGKTWIKKLFVNDQAGAVDLTFDPNNPRILYASTWRAQRTPYSLSSGGEGSALWKSTDSGETWKEISKNEGFPKDTLGIIGVTVSPKNSERVWAIVENKEKGGLYRSDDGGSKWTLVNDERKLRQRAWYYTRLYADTEDEDVVYVLNVNYHKSSDGGKTFSTFNAPHGDHHDLWIAPEDSNRMIIGDDGGAQISYDAGETWSTYYNQPTAQFYRVTTDNSFPYRIYVAQQDNSTIRINHRSDGSSISDEDWEETAGGESAHIAVDPANNDIVYGGSYDGFLTRVNHKTGTVRGINVWPDNPMGHGADGMKYRFQWNFPIIFSKHNPKKLYTFSNHVHVTENEGQSWTLLSGDLTRNDPTKLVSSGGPITQDNTSVEYYCTIFAANESPLKEGLLWVGSDDGLIHVSKNGGQSWENVTPSGMPEWSMVNSIEPSAFDEGTCYVAATRYKLGDFQPYLYKTTDYGKTWSKITNGIANEHFTRVVREDPKRKGLLYAGTETGMYVSFNDGSDWKPFQLNLPIVPITDLAVKDNNLIVATQGRSLWIIDDLTVLHQLNEAKKNTSTILYKPKDSYRTKGRAVKTPSKTAGMNHPNGVITHFYLKDVKEDDKIALTFTTMAGDTLGSFNTKAKEKDKKLTVKKGGNTFVWDTQGKGAEELDGMILWWANLEGAKAVPGDYKVHLNVNEATSTETFTILADPRAEVGVAAMQKQYDFVEDVNATVDRAHQSIKKIRKISTQLDAFTKQYKDNEATKKLVENAKKMKSDFESIEKALYQTQNRSGQDPLNFPIRLTNKLGHLNSLVTMDDFPPTDQDILVKNELTAEINKELGTFDTLVDTEIKAFNEAFNTLKLNYLFLE</sequence>
<feature type="domain" description="Sortilin N-terminal" evidence="2">
    <location>
        <begin position="294"/>
        <end position="424"/>
    </location>
</feature>
<feature type="domain" description="Sortilin N-terminal" evidence="2">
    <location>
        <begin position="134"/>
        <end position="259"/>
    </location>
</feature>
<gene>
    <name evidence="3" type="ORF">ABXZ36_03220</name>
</gene>
<protein>
    <submittedName>
        <fullName evidence="3">Glycosyl hydrolase</fullName>
    </submittedName>
</protein>
<dbReference type="InterPro" id="IPR031778">
    <property type="entry name" value="Sortilin_N"/>
</dbReference>
<dbReference type="SUPFAM" id="SSF50939">
    <property type="entry name" value="Sialidases"/>
    <property type="match status" value="1"/>
</dbReference>
<dbReference type="PANTHER" id="PTHR43739:SF5">
    <property type="entry name" value="EXO-ALPHA-SIALIDASE"/>
    <property type="match status" value="1"/>
</dbReference>
<dbReference type="Gene3D" id="2.130.10.10">
    <property type="entry name" value="YVTN repeat-like/Quinoprotein amine dehydrogenase"/>
    <property type="match status" value="4"/>
</dbReference>
<evidence type="ECO:0000313" key="3">
    <source>
        <dbReference type="EMBL" id="MET6989655.1"/>
    </source>
</evidence>
<accession>A0ABV2SSY2</accession>
<dbReference type="CDD" id="cd15482">
    <property type="entry name" value="Sialidase_non-viral"/>
    <property type="match status" value="2"/>
</dbReference>
<organism evidence="3 4">
    <name type="scientific">Sediminicola arcticus</name>
    <dbReference type="NCBI Taxonomy" id="1574308"/>
    <lineage>
        <taxon>Bacteria</taxon>
        <taxon>Pseudomonadati</taxon>
        <taxon>Bacteroidota</taxon>
        <taxon>Flavobacteriia</taxon>
        <taxon>Flavobacteriales</taxon>
        <taxon>Flavobacteriaceae</taxon>
        <taxon>Sediminicola</taxon>
    </lineage>
</organism>
<name>A0ABV2SSY2_9FLAO</name>
<reference evidence="3 4" key="1">
    <citation type="submission" date="2024-07" db="EMBL/GenBank/DDBJ databases">
        <title>The genome sequence of type strain Sediminicola arcticus GDMCC 1.2805.</title>
        <authorList>
            <person name="Liu Y."/>
        </authorList>
    </citation>
    <scope>NUCLEOTIDE SEQUENCE [LARGE SCALE GENOMIC DNA]</scope>
    <source>
        <strain evidence="3 4">GDMCC 1.2805</strain>
    </source>
</reference>
<dbReference type="SUPFAM" id="SSF110296">
    <property type="entry name" value="Oligoxyloglucan reducing end-specific cellobiohydrolase"/>
    <property type="match status" value="1"/>
</dbReference>
<dbReference type="Proteomes" id="UP001549799">
    <property type="component" value="Unassembled WGS sequence"/>
</dbReference>
<proteinExistence type="predicted"/>
<dbReference type="EMBL" id="JBEXAE010000001">
    <property type="protein sequence ID" value="MET6989655.1"/>
    <property type="molecule type" value="Genomic_DNA"/>
</dbReference>
<dbReference type="PANTHER" id="PTHR43739">
    <property type="entry name" value="XYLOGLUCANASE (EUROFUNG)"/>
    <property type="match status" value="1"/>
</dbReference>
<keyword evidence="4" id="KW-1185">Reference proteome</keyword>
<dbReference type="InterPro" id="IPR036278">
    <property type="entry name" value="Sialidase_sf"/>
</dbReference>
<keyword evidence="1" id="KW-0677">Repeat</keyword>
<dbReference type="RefSeq" id="WP_354614027.1">
    <property type="nucleotide sequence ID" value="NZ_JBEXAE010000001.1"/>
</dbReference>
<dbReference type="InterPro" id="IPR052025">
    <property type="entry name" value="Xyloglucanase_GH74"/>
</dbReference>
<keyword evidence="3" id="KW-0378">Hydrolase</keyword>